<evidence type="ECO:0000256" key="1">
    <source>
        <dbReference type="SAM" id="MobiDB-lite"/>
    </source>
</evidence>
<feature type="compositionally biased region" description="Basic and acidic residues" evidence="1">
    <location>
        <begin position="1"/>
        <end position="12"/>
    </location>
</feature>
<protein>
    <submittedName>
        <fullName evidence="2">Uncharacterized protein</fullName>
    </submittedName>
</protein>
<sequence length="129" mass="14617">MMIKEKSLKEDSESPNQQDAQENLLVSPRALFTNQDKGAVVDQNLLNYTPLHNQEQENPENSKPRIIIVARKNPQEGDHLTERGSHFKPLRLMANTLEEILGNPSKTDQNPIVTTQNTKDKNEQAMETA</sequence>
<evidence type="ECO:0000313" key="2">
    <source>
        <dbReference type="EMBL" id="ERN08432.1"/>
    </source>
</evidence>
<proteinExistence type="predicted"/>
<evidence type="ECO:0000313" key="3">
    <source>
        <dbReference type="Proteomes" id="UP000017836"/>
    </source>
</evidence>
<gene>
    <name evidence="2" type="ORF">AMTR_s00150p00021570</name>
</gene>
<dbReference type="Gramene" id="ERN08432">
    <property type="protein sequence ID" value="ERN08432"/>
    <property type="gene ID" value="AMTR_s00150p00021570"/>
</dbReference>
<reference evidence="3" key="1">
    <citation type="journal article" date="2013" name="Science">
        <title>The Amborella genome and the evolution of flowering plants.</title>
        <authorList>
            <consortium name="Amborella Genome Project"/>
        </authorList>
    </citation>
    <scope>NUCLEOTIDE SEQUENCE [LARGE SCALE GENOMIC DNA]</scope>
</reference>
<feature type="compositionally biased region" description="Basic and acidic residues" evidence="1">
    <location>
        <begin position="118"/>
        <end position="129"/>
    </location>
</feature>
<dbReference type="AlphaFoldDB" id="W1PEP5"/>
<feature type="region of interest" description="Disordered" evidence="1">
    <location>
        <begin position="101"/>
        <end position="129"/>
    </location>
</feature>
<dbReference type="Proteomes" id="UP000017836">
    <property type="component" value="Unassembled WGS sequence"/>
</dbReference>
<feature type="region of interest" description="Disordered" evidence="1">
    <location>
        <begin position="1"/>
        <end position="23"/>
    </location>
</feature>
<dbReference type="EMBL" id="KI393379">
    <property type="protein sequence ID" value="ERN08432.1"/>
    <property type="molecule type" value="Genomic_DNA"/>
</dbReference>
<keyword evidence="3" id="KW-1185">Reference proteome</keyword>
<accession>W1PEP5</accession>
<organism evidence="2 3">
    <name type="scientific">Amborella trichopoda</name>
    <dbReference type="NCBI Taxonomy" id="13333"/>
    <lineage>
        <taxon>Eukaryota</taxon>
        <taxon>Viridiplantae</taxon>
        <taxon>Streptophyta</taxon>
        <taxon>Embryophyta</taxon>
        <taxon>Tracheophyta</taxon>
        <taxon>Spermatophyta</taxon>
        <taxon>Magnoliopsida</taxon>
        <taxon>Amborellales</taxon>
        <taxon>Amborellaceae</taxon>
        <taxon>Amborella</taxon>
    </lineage>
</organism>
<dbReference type="HOGENOM" id="CLU_1951700_0_0_1"/>
<name>W1PEP5_AMBTC</name>
<feature type="compositionally biased region" description="Polar residues" evidence="1">
    <location>
        <begin position="104"/>
        <end position="117"/>
    </location>
</feature>